<organism evidence="2 3">
    <name type="scientific">Eschrichtius robustus</name>
    <name type="common">California gray whale</name>
    <name type="synonym">Eschrichtius gibbosus</name>
    <dbReference type="NCBI Taxonomy" id="9764"/>
    <lineage>
        <taxon>Eukaryota</taxon>
        <taxon>Metazoa</taxon>
        <taxon>Chordata</taxon>
        <taxon>Craniata</taxon>
        <taxon>Vertebrata</taxon>
        <taxon>Euteleostomi</taxon>
        <taxon>Mammalia</taxon>
        <taxon>Eutheria</taxon>
        <taxon>Laurasiatheria</taxon>
        <taxon>Artiodactyla</taxon>
        <taxon>Whippomorpha</taxon>
        <taxon>Cetacea</taxon>
        <taxon>Mysticeti</taxon>
        <taxon>Eschrichtiidae</taxon>
        <taxon>Eschrichtius</taxon>
    </lineage>
</organism>
<evidence type="ECO:0000313" key="3">
    <source>
        <dbReference type="Proteomes" id="UP001159641"/>
    </source>
</evidence>
<evidence type="ECO:0000313" key="2">
    <source>
        <dbReference type="EMBL" id="KAJ8776074.1"/>
    </source>
</evidence>
<proteinExistence type="predicted"/>
<feature type="region of interest" description="Disordered" evidence="1">
    <location>
        <begin position="288"/>
        <end position="308"/>
    </location>
</feature>
<sequence length="352" mass="36598">MTQHRPEVYLVPITEVQDFQAEQSNNTLDSVLDSLGEEFLLGGDRNALAQAQSSPEGVPHPRALPLSLRSPEPQPGPRASPPGTGTPGDAPRGGRPRARGPGRGGGGGGALEVWRPRLRRCFSGRGARPAGRQGEVGGVGQPRLSREERPGSHIAELSAVAAAPLVSRGSSLPPPPLPPCRSRDIRRRRAAPRPHSGREGAARSRGKPPAPYLPPLPFPGFAGDAEVAGRSFGAQCCPAAAPRGPRCRCPSSPAGQAASGAAGAARLCLSRGCGLNTPVRAFPFGRGSAFSVRPGPPPPRARSGSRRSVAAPGSAWLVPSRQFENTDLSLGKITFCHVGKQFITTSSPRPPV</sequence>
<name>A0AB34GCP1_ESCRO</name>
<reference evidence="2 3" key="1">
    <citation type="submission" date="2022-11" db="EMBL/GenBank/DDBJ databases">
        <title>Whole genome sequence of Eschrichtius robustus ER-17-0199.</title>
        <authorList>
            <person name="Bruniche-Olsen A."/>
            <person name="Black A.N."/>
            <person name="Fields C.J."/>
            <person name="Walden K."/>
            <person name="Dewoody J.A."/>
        </authorList>
    </citation>
    <scope>NUCLEOTIDE SEQUENCE [LARGE SCALE GENOMIC DNA]</scope>
    <source>
        <strain evidence="2">ER-17-0199</strain>
        <tissue evidence="2">Blubber</tissue>
    </source>
</reference>
<gene>
    <name evidence="2" type="ORF">J1605_015849</name>
</gene>
<feature type="compositionally biased region" description="Pro residues" evidence="1">
    <location>
        <begin position="208"/>
        <end position="217"/>
    </location>
</feature>
<evidence type="ECO:0000256" key="1">
    <source>
        <dbReference type="SAM" id="MobiDB-lite"/>
    </source>
</evidence>
<dbReference type="Proteomes" id="UP001159641">
    <property type="component" value="Unassembled WGS sequence"/>
</dbReference>
<feature type="compositionally biased region" description="Gly residues" evidence="1">
    <location>
        <begin position="101"/>
        <end position="110"/>
    </location>
</feature>
<accession>A0AB34GCP1</accession>
<keyword evidence="3" id="KW-1185">Reference proteome</keyword>
<feature type="region of interest" description="Disordered" evidence="1">
    <location>
        <begin position="166"/>
        <end position="217"/>
    </location>
</feature>
<protein>
    <submittedName>
        <fullName evidence="2">Uncharacterized protein</fullName>
    </submittedName>
</protein>
<feature type="compositionally biased region" description="Low complexity" evidence="1">
    <location>
        <begin position="81"/>
        <end position="90"/>
    </location>
</feature>
<comment type="caution">
    <text evidence="2">The sequence shown here is derived from an EMBL/GenBank/DDBJ whole genome shotgun (WGS) entry which is preliminary data.</text>
</comment>
<feature type="region of interest" description="Disordered" evidence="1">
    <location>
        <begin position="43"/>
        <end position="151"/>
    </location>
</feature>
<dbReference type="EMBL" id="JAIQCJ010002475">
    <property type="protein sequence ID" value="KAJ8776074.1"/>
    <property type="molecule type" value="Genomic_DNA"/>
</dbReference>
<dbReference type="AlphaFoldDB" id="A0AB34GCP1"/>